<evidence type="ECO:0000313" key="3">
    <source>
        <dbReference type="Proteomes" id="UP000287033"/>
    </source>
</evidence>
<feature type="region of interest" description="Disordered" evidence="1">
    <location>
        <begin position="1"/>
        <end position="170"/>
    </location>
</feature>
<comment type="caution">
    <text evidence="2">The sequence shown here is derived from an EMBL/GenBank/DDBJ whole genome shotgun (WGS) entry which is preliminary data.</text>
</comment>
<accession>A0A401TQV8</accession>
<sequence length="170" mass="18200">MAMMGGTSQSPGAGSARRAPPPFPPKPRAHWSGQTSITRRRARLDDARVNPGVRAPPPPPIGGASRRSGPRGQPMAQPRPPAPDAHWPGMGWRPSTPPPTAPPYWTGLVRRHATGAGTGRAVKRERSPPPLAGRGWRARGLGPLIGRRRSMTGSHWRRPTSVNGEEGVKK</sequence>
<evidence type="ECO:0000313" key="2">
    <source>
        <dbReference type="EMBL" id="GCC45061.1"/>
    </source>
</evidence>
<proteinExistence type="predicted"/>
<feature type="compositionally biased region" description="Low complexity" evidence="1">
    <location>
        <begin position="132"/>
        <end position="144"/>
    </location>
</feature>
<name>A0A401TQV8_CHIPU</name>
<protein>
    <submittedName>
        <fullName evidence="2">Uncharacterized protein</fullName>
    </submittedName>
</protein>
<reference evidence="2 3" key="1">
    <citation type="journal article" date="2018" name="Nat. Ecol. Evol.">
        <title>Shark genomes provide insights into elasmobranch evolution and the origin of vertebrates.</title>
        <authorList>
            <person name="Hara Y"/>
            <person name="Yamaguchi K"/>
            <person name="Onimaru K"/>
            <person name="Kadota M"/>
            <person name="Koyanagi M"/>
            <person name="Keeley SD"/>
            <person name="Tatsumi K"/>
            <person name="Tanaka K"/>
            <person name="Motone F"/>
            <person name="Kageyama Y"/>
            <person name="Nozu R"/>
            <person name="Adachi N"/>
            <person name="Nishimura O"/>
            <person name="Nakagawa R"/>
            <person name="Tanegashima C"/>
            <person name="Kiyatake I"/>
            <person name="Matsumoto R"/>
            <person name="Murakumo K"/>
            <person name="Nishida K"/>
            <person name="Terakita A"/>
            <person name="Kuratani S"/>
            <person name="Sato K"/>
            <person name="Hyodo S Kuraku.S."/>
        </authorList>
    </citation>
    <scope>NUCLEOTIDE SEQUENCE [LARGE SCALE GENOMIC DNA]</scope>
</reference>
<dbReference type="EMBL" id="BEZZ01141035">
    <property type="protein sequence ID" value="GCC45061.1"/>
    <property type="molecule type" value="Genomic_DNA"/>
</dbReference>
<evidence type="ECO:0000256" key="1">
    <source>
        <dbReference type="SAM" id="MobiDB-lite"/>
    </source>
</evidence>
<dbReference type="AlphaFoldDB" id="A0A401TQV8"/>
<feature type="compositionally biased region" description="Basic residues" evidence="1">
    <location>
        <begin position="146"/>
        <end position="158"/>
    </location>
</feature>
<feature type="compositionally biased region" description="Low complexity" evidence="1">
    <location>
        <begin position="62"/>
        <end position="74"/>
    </location>
</feature>
<dbReference type="Proteomes" id="UP000287033">
    <property type="component" value="Unassembled WGS sequence"/>
</dbReference>
<gene>
    <name evidence="2" type="ORF">chiPu_0028815</name>
</gene>
<organism evidence="2 3">
    <name type="scientific">Chiloscyllium punctatum</name>
    <name type="common">Brownbanded bambooshark</name>
    <name type="synonym">Hemiscyllium punctatum</name>
    <dbReference type="NCBI Taxonomy" id="137246"/>
    <lineage>
        <taxon>Eukaryota</taxon>
        <taxon>Metazoa</taxon>
        <taxon>Chordata</taxon>
        <taxon>Craniata</taxon>
        <taxon>Vertebrata</taxon>
        <taxon>Chondrichthyes</taxon>
        <taxon>Elasmobranchii</taxon>
        <taxon>Galeomorphii</taxon>
        <taxon>Galeoidea</taxon>
        <taxon>Orectolobiformes</taxon>
        <taxon>Hemiscylliidae</taxon>
        <taxon>Chiloscyllium</taxon>
    </lineage>
</organism>
<keyword evidence="3" id="KW-1185">Reference proteome</keyword>